<dbReference type="GO" id="GO:0006508">
    <property type="term" value="P:proteolysis"/>
    <property type="evidence" value="ECO:0007669"/>
    <property type="project" value="UniProtKB-KW"/>
</dbReference>
<keyword evidence="19 29" id="KW-1133">Transmembrane helix</keyword>
<evidence type="ECO:0000259" key="32">
    <source>
        <dbReference type="Pfam" id="PF17092"/>
    </source>
</evidence>
<evidence type="ECO:0000256" key="28">
    <source>
        <dbReference type="SAM" id="Coils"/>
    </source>
</evidence>
<dbReference type="Pfam" id="PF00905">
    <property type="entry name" value="Transpeptidase"/>
    <property type="match status" value="1"/>
</dbReference>
<keyword evidence="14 29" id="KW-0812">Transmembrane</keyword>
<dbReference type="InterPro" id="IPR031376">
    <property type="entry name" value="PCB_OB"/>
</dbReference>
<dbReference type="GO" id="GO:0009252">
    <property type="term" value="P:peptidoglycan biosynthetic process"/>
    <property type="evidence" value="ECO:0007669"/>
    <property type="project" value="UniProtKB-UniPathway"/>
</dbReference>
<evidence type="ECO:0000256" key="7">
    <source>
        <dbReference type="ARBA" id="ARBA00018638"/>
    </source>
</evidence>
<protein>
    <recommendedName>
        <fullName evidence="7">Penicillin-binding protein 1A</fullName>
        <ecNumber evidence="25">2.4.99.28</ecNumber>
        <ecNumber evidence="6">3.4.16.4</ecNumber>
    </recommendedName>
</protein>
<evidence type="ECO:0000259" key="31">
    <source>
        <dbReference type="Pfam" id="PF00912"/>
    </source>
</evidence>
<feature type="coiled-coil region" evidence="28">
    <location>
        <begin position="808"/>
        <end position="835"/>
    </location>
</feature>
<dbReference type="PANTHER" id="PTHR32282">
    <property type="entry name" value="BINDING PROTEIN TRANSPEPTIDASE, PUTATIVE-RELATED"/>
    <property type="match status" value="1"/>
</dbReference>
<evidence type="ECO:0000256" key="12">
    <source>
        <dbReference type="ARBA" id="ARBA00022676"/>
    </source>
</evidence>
<evidence type="ECO:0000256" key="23">
    <source>
        <dbReference type="ARBA" id="ARBA00023316"/>
    </source>
</evidence>
<dbReference type="InterPro" id="IPR001460">
    <property type="entry name" value="PCN-bd_Tpept"/>
</dbReference>
<dbReference type="FunFam" id="1.10.3810.10:FF:000003">
    <property type="entry name" value="Penicillin-binding protein 1a"/>
    <property type="match status" value="1"/>
</dbReference>
<keyword evidence="10" id="KW-0121">Carboxypeptidase</keyword>
<keyword evidence="21" id="KW-0046">Antibiotic resistance</keyword>
<comment type="caution">
    <text evidence="33">The sequence shown here is derived from an EMBL/GenBank/DDBJ whole genome shotgun (WGS) entry which is preliminary data.</text>
</comment>
<comment type="catalytic activity">
    <reaction evidence="24">
        <text>Preferential cleavage: (Ac)2-L-Lys-D-Ala-|-D-Ala. Also transpeptidation of peptidyl-alanyl moieties that are N-acyl substituents of D-alanine.</text>
        <dbReference type="EC" id="3.4.16.4"/>
    </reaction>
</comment>
<dbReference type="Pfam" id="PF00912">
    <property type="entry name" value="Transgly"/>
    <property type="match status" value="1"/>
</dbReference>
<dbReference type="NCBIfam" id="TIGR02074">
    <property type="entry name" value="PBP_1a_fam"/>
    <property type="match status" value="1"/>
</dbReference>
<keyword evidence="18" id="KW-0573">Peptidoglycan synthesis</keyword>
<evidence type="ECO:0000256" key="21">
    <source>
        <dbReference type="ARBA" id="ARBA00023251"/>
    </source>
</evidence>
<comment type="similarity">
    <text evidence="4">In the C-terminal section; belongs to the transpeptidase family.</text>
</comment>
<dbReference type="UniPathway" id="UPA00219"/>
<evidence type="ECO:0000256" key="20">
    <source>
        <dbReference type="ARBA" id="ARBA00023136"/>
    </source>
</evidence>
<dbReference type="Gene3D" id="1.10.3810.10">
    <property type="entry name" value="Biosynthetic peptidoglycan transglycosylase-like"/>
    <property type="match status" value="1"/>
</dbReference>
<dbReference type="GO" id="GO:0046677">
    <property type="term" value="P:response to antibiotic"/>
    <property type="evidence" value="ECO:0007669"/>
    <property type="project" value="UniProtKB-KW"/>
</dbReference>
<comment type="function">
    <text evidence="1">Cell wall formation. Synthesis of cross-linked peptidoglycan from the lipid intermediates. The enzyme has a penicillin-insensitive transglycosylase N-terminal domain (formation of linear glycan strands) and a penicillin-sensitive transpeptidase C-terminal domain (cross-linking of the peptide subunits).</text>
</comment>
<feature type="domain" description="Penicillin-binding protein transpeptidase" evidence="30">
    <location>
        <begin position="433"/>
        <end position="707"/>
    </location>
</feature>
<evidence type="ECO:0000256" key="13">
    <source>
        <dbReference type="ARBA" id="ARBA00022679"/>
    </source>
</evidence>
<evidence type="ECO:0000256" key="8">
    <source>
        <dbReference type="ARBA" id="ARBA00022475"/>
    </source>
</evidence>
<comment type="catalytic activity">
    <reaction evidence="26">
        <text>[GlcNAc-(1-&gt;4)-Mur2Ac(oyl-L-Ala-gamma-D-Glu-L-Lys-D-Ala-D-Ala)](n)-di-trans,octa-cis-undecaprenyl diphosphate + beta-D-GlcNAc-(1-&gt;4)-Mur2Ac(oyl-L-Ala-gamma-D-Glu-L-Lys-D-Ala-D-Ala)-di-trans,octa-cis-undecaprenyl diphosphate = [GlcNAc-(1-&gt;4)-Mur2Ac(oyl-L-Ala-gamma-D-Glu-L-Lys-D-Ala-D-Ala)](n+1)-di-trans,octa-cis-undecaprenyl diphosphate + di-trans,octa-cis-undecaprenyl diphosphate + H(+)</text>
        <dbReference type="Rhea" id="RHEA:23708"/>
        <dbReference type="Rhea" id="RHEA-COMP:9602"/>
        <dbReference type="Rhea" id="RHEA-COMP:9603"/>
        <dbReference type="ChEBI" id="CHEBI:15378"/>
        <dbReference type="ChEBI" id="CHEBI:58405"/>
        <dbReference type="ChEBI" id="CHEBI:60033"/>
        <dbReference type="ChEBI" id="CHEBI:78435"/>
        <dbReference type="EC" id="2.4.99.28"/>
    </reaction>
</comment>
<evidence type="ECO:0000313" key="34">
    <source>
        <dbReference type="Proteomes" id="UP000245539"/>
    </source>
</evidence>
<dbReference type="OrthoDB" id="9766909at2"/>
<evidence type="ECO:0000256" key="4">
    <source>
        <dbReference type="ARBA" id="ARBA00007090"/>
    </source>
</evidence>
<evidence type="ECO:0000259" key="30">
    <source>
        <dbReference type="Pfam" id="PF00905"/>
    </source>
</evidence>
<keyword evidence="13" id="KW-0808">Transferase</keyword>
<evidence type="ECO:0000256" key="15">
    <source>
        <dbReference type="ARBA" id="ARBA00022801"/>
    </source>
</evidence>
<dbReference type="EC" id="3.4.16.4" evidence="6"/>
<keyword evidence="9" id="KW-0997">Cell inner membrane</keyword>
<evidence type="ECO:0000256" key="11">
    <source>
        <dbReference type="ARBA" id="ARBA00022670"/>
    </source>
</evidence>
<dbReference type="Pfam" id="PF17092">
    <property type="entry name" value="PCB_OB"/>
    <property type="match status" value="1"/>
</dbReference>
<organism evidence="33 34">
    <name type="scientific">Leucothrix pacifica</name>
    <dbReference type="NCBI Taxonomy" id="1247513"/>
    <lineage>
        <taxon>Bacteria</taxon>
        <taxon>Pseudomonadati</taxon>
        <taxon>Pseudomonadota</taxon>
        <taxon>Gammaproteobacteria</taxon>
        <taxon>Thiotrichales</taxon>
        <taxon>Thiotrichaceae</taxon>
        <taxon>Leucothrix</taxon>
    </lineage>
</organism>
<evidence type="ECO:0000256" key="1">
    <source>
        <dbReference type="ARBA" id="ARBA00002624"/>
    </source>
</evidence>
<dbReference type="InterPro" id="IPR050396">
    <property type="entry name" value="Glycosyltr_51/Transpeptidase"/>
</dbReference>
<keyword evidence="12" id="KW-0328">Glycosyltransferase</keyword>
<dbReference type="GO" id="GO:0005886">
    <property type="term" value="C:plasma membrane"/>
    <property type="evidence" value="ECO:0007669"/>
    <property type="project" value="UniProtKB-SubCell"/>
</dbReference>
<evidence type="ECO:0000256" key="17">
    <source>
        <dbReference type="ARBA" id="ARBA00022968"/>
    </source>
</evidence>
<proteinExistence type="inferred from homology"/>
<dbReference type="EC" id="2.4.99.28" evidence="25"/>
<dbReference type="RefSeq" id="WP_109835838.1">
    <property type="nucleotide sequence ID" value="NZ_QGKM01000003.1"/>
</dbReference>
<dbReference type="GO" id="GO:0030288">
    <property type="term" value="C:outer membrane-bounded periplasmic space"/>
    <property type="evidence" value="ECO:0007669"/>
    <property type="project" value="TreeGrafter"/>
</dbReference>
<dbReference type="GO" id="GO:0008955">
    <property type="term" value="F:peptidoglycan glycosyltransferase activity"/>
    <property type="evidence" value="ECO:0007669"/>
    <property type="project" value="UniProtKB-EC"/>
</dbReference>
<dbReference type="Gene3D" id="3.40.710.10">
    <property type="entry name" value="DD-peptidase/beta-lactamase superfamily"/>
    <property type="match status" value="2"/>
</dbReference>
<keyword evidence="22" id="KW-0511">Multifunctional enzyme</keyword>
<evidence type="ECO:0000256" key="3">
    <source>
        <dbReference type="ARBA" id="ARBA00004752"/>
    </source>
</evidence>
<comment type="pathway">
    <text evidence="3">Cell wall biogenesis; peptidoglycan biosynthesis.</text>
</comment>
<comment type="pathway">
    <text evidence="27">Glycan biosynthesis.</text>
</comment>
<evidence type="ECO:0000256" key="22">
    <source>
        <dbReference type="ARBA" id="ARBA00023268"/>
    </source>
</evidence>
<keyword evidence="15" id="KW-0378">Hydrolase</keyword>
<name>A0A317CPN5_9GAMM</name>
<dbReference type="GO" id="GO:0008658">
    <property type="term" value="F:penicillin binding"/>
    <property type="evidence" value="ECO:0007669"/>
    <property type="project" value="InterPro"/>
</dbReference>
<gene>
    <name evidence="33" type="ORF">DKW60_01190</name>
</gene>
<keyword evidence="28" id="KW-0175">Coiled coil</keyword>
<dbReference type="InterPro" id="IPR012338">
    <property type="entry name" value="Beta-lactam/transpept-like"/>
</dbReference>
<dbReference type="Proteomes" id="UP000245539">
    <property type="component" value="Unassembled WGS sequence"/>
</dbReference>
<dbReference type="GO" id="GO:0071555">
    <property type="term" value="P:cell wall organization"/>
    <property type="evidence" value="ECO:0007669"/>
    <property type="project" value="UniProtKB-KW"/>
</dbReference>
<dbReference type="GO" id="GO:0009002">
    <property type="term" value="F:serine-type D-Ala-D-Ala carboxypeptidase activity"/>
    <property type="evidence" value="ECO:0007669"/>
    <property type="project" value="UniProtKB-EC"/>
</dbReference>
<dbReference type="InterPro" id="IPR036950">
    <property type="entry name" value="PBP_transglycosylase"/>
</dbReference>
<dbReference type="SUPFAM" id="SSF56601">
    <property type="entry name" value="beta-lactamase/transpeptidase-like"/>
    <property type="match status" value="1"/>
</dbReference>
<evidence type="ECO:0000256" key="29">
    <source>
        <dbReference type="SAM" id="Phobius"/>
    </source>
</evidence>
<accession>A0A317CPN5</accession>
<evidence type="ECO:0000256" key="6">
    <source>
        <dbReference type="ARBA" id="ARBA00012448"/>
    </source>
</evidence>
<dbReference type="GO" id="GO:0008360">
    <property type="term" value="P:regulation of cell shape"/>
    <property type="evidence" value="ECO:0007669"/>
    <property type="project" value="UniProtKB-KW"/>
</dbReference>
<keyword evidence="8" id="KW-1003">Cell membrane</keyword>
<dbReference type="InterPro" id="IPR001264">
    <property type="entry name" value="Glyco_trans_51"/>
</dbReference>
<evidence type="ECO:0000256" key="25">
    <source>
        <dbReference type="ARBA" id="ARBA00044770"/>
    </source>
</evidence>
<sequence length="924" mass="104273">MSTIIKFFFKNVFSPAVVLFSIGAIFFTALYFYYEPNLPRTEQLRSTQLQLPIQVYSKENQLIAEFGQFRRRPVTIEEVPDNMVNAFIAIEDARFRDHKGVDVRGIARAAFTAIKNRSVSQGASTITMQLARNLFLTSERTADRKLKEMFLAFKIEKEFTKEEILELYLNKIFLGNRAYGVGSAAEIYYGKKLSDLTLAQNAMIAGLPKAPSRYNPIKRPKRAKIRRDYILLRMQEQGYITEAQYKEALAEDISAKVYQVEAETYAPYIAEMARAQAEERYGVENMYTLGLKIYTTLDSRQQDVALKTVRKHLIDYSRRHGYRGPIENLDLRKFSDETSRQKQLKSYKNYQDITPAIVLESNSETAILQHRDSLTPVELELKQVSWARAYKSENRRGPAIKKVNEVLKKGDVVWLGQNDEKVWELSQLPKVTGALTVVNPRDGAIEAMVGGFDFTYSKFNRAVQAKRQPGSSFKPFVYSSALATGEYSPASVIVDEEIVIPGSTWAPQNYDEKYHGPTPLREALKKSRNIVSIKLLQAVGIEQATTYARRFGFTDPALPQDLTLSLGTGSVTPLEMATAYATFANGGFKVNNYYIREILDKDDRVLFKHKPDTVCTQCPNPKLTELDAPNMPTSINGNPVAKRIMEPYVHYQITSMLRDVARSGTASRASRILKRNDLAGKTGTTNDQRDAWFLGFTPRKVTAVWVGFDNLAKLGRGETSTRAAVPLWIDFMQEALKGTSDAKWQPAPKGMTQAVFDIRNGLPPSELTTDTVSELVIGSQIPTEEEILAYRELHPEEFLVTAEDQARERQNQRLRAEYQQQVDNYNRRVAARQKEIARLASIGSSYVPPELGPPPDVPEELAKLMERDRILALKRSEAGVTLPEGAAAADPTTVNAQPAENQALTEDEKLMEMIRQFNNSLQSN</sequence>
<keyword evidence="20 29" id="KW-0472">Membrane</keyword>
<feature type="domain" description="Glycosyl transferase family 51" evidence="31">
    <location>
        <begin position="60"/>
        <end position="235"/>
    </location>
</feature>
<evidence type="ECO:0000256" key="10">
    <source>
        <dbReference type="ARBA" id="ARBA00022645"/>
    </source>
</evidence>
<keyword evidence="17" id="KW-0735">Signal-anchor</keyword>
<evidence type="ECO:0000256" key="2">
    <source>
        <dbReference type="ARBA" id="ARBA00004249"/>
    </source>
</evidence>
<evidence type="ECO:0000256" key="19">
    <source>
        <dbReference type="ARBA" id="ARBA00022989"/>
    </source>
</evidence>
<dbReference type="PANTHER" id="PTHR32282:SF27">
    <property type="entry name" value="PENICILLIN-BINDING PROTEIN 1A"/>
    <property type="match status" value="1"/>
</dbReference>
<evidence type="ECO:0000256" key="9">
    <source>
        <dbReference type="ARBA" id="ARBA00022519"/>
    </source>
</evidence>
<dbReference type="EMBL" id="QGKM01000003">
    <property type="protein sequence ID" value="PWR00467.1"/>
    <property type="molecule type" value="Genomic_DNA"/>
</dbReference>
<feature type="transmembrane region" description="Helical" evidence="29">
    <location>
        <begin position="12"/>
        <end position="34"/>
    </location>
</feature>
<dbReference type="InterPro" id="IPR023346">
    <property type="entry name" value="Lysozyme-like_dom_sf"/>
</dbReference>
<dbReference type="AlphaFoldDB" id="A0A317CPN5"/>
<evidence type="ECO:0000256" key="24">
    <source>
        <dbReference type="ARBA" id="ARBA00034000"/>
    </source>
</evidence>
<comment type="similarity">
    <text evidence="5">In the N-terminal section; belongs to the glycosyltransferase 51 family.</text>
</comment>
<keyword evidence="16" id="KW-0133">Cell shape</keyword>
<evidence type="ECO:0000256" key="14">
    <source>
        <dbReference type="ARBA" id="ARBA00022692"/>
    </source>
</evidence>
<keyword evidence="34" id="KW-1185">Reference proteome</keyword>
<evidence type="ECO:0000256" key="5">
    <source>
        <dbReference type="ARBA" id="ARBA00007739"/>
    </source>
</evidence>
<comment type="subcellular location">
    <subcellularLocation>
        <location evidence="2">Cell inner membrane</location>
        <topology evidence="2">Single-pass type II membrane protein</topology>
    </subcellularLocation>
</comment>
<keyword evidence="23" id="KW-0961">Cell wall biogenesis/degradation</keyword>
<evidence type="ECO:0000313" key="33">
    <source>
        <dbReference type="EMBL" id="PWR00467.1"/>
    </source>
</evidence>
<evidence type="ECO:0000256" key="16">
    <source>
        <dbReference type="ARBA" id="ARBA00022960"/>
    </source>
</evidence>
<evidence type="ECO:0000256" key="26">
    <source>
        <dbReference type="ARBA" id="ARBA00049902"/>
    </source>
</evidence>
<dbReference type="SUPFAM" id="SSF53955">
    <property type="entry name" value="Lysozyme-like"/>
    <property type="match status" value="1"/>
</dbReference>
<feature type="domain" description="Penicillin-binding protein OB-like" evidence="32">
    <location>
        <begin position="322"/>
        <end position="431"/>
    </location>
</feature>
<evidence type="ECO:0000256" key="18">
    <source>
        <dbReference type="ARBA" id="ARBA00022984"/>
    </source>
</evidence>
<keyword evidence="11" id="KW-0645">Protease</keyword>
<evidence type="ECO:0000256" key="27">
    <source>
        <dbReference type="ARBA" id="ARBA00060592"/>
    </source>
</evidence>
<reference evidence="33 34" key="1">
    <citation type="submission" date="2018-05" db="EMBL/GenBank/DDBJ databases">
        <title>Leucothrix arctica sp. nov., isolated from Arctic seawater.</title>
        <authorList>
            <person name="Choi A."/>
            <person name="Baek K."/>
        </authorList>
    </citation>
    <scope>NUCLEOTIDE SEQUENCE [LARGE SCALE GENOMIC DNA]</scope>
    <source>
        <strain evidence="33 34">JCM 18388</strain>
    </source>
</reference>